<keyword evidence="1" id="KW-0732">Signal</keyword>
<evidence type="ECO:0000313" key="3">
    <source>
        <dbReference type="Proteomes" id="UP001149400"/>
    </source>
</evidence>
<proteinExistence type="predicted"/>
<dbReference type="Proteomes" id="UP001149400">
    <property type="component" value="Unassembled WGS sequence"/>
</dbReference>
<feature type="signal peptide" evidence="1">
    <location>
        <begin position="1"/>
        <end position="21"/>
    </location>
</feature>
<evidence type="ECO:0000256" key="1">
    <source>
        <dbReference type="SAM" id="SignalP"/>
    </source>
</evidence>
<name>A0ABT5QX52_9GAMM</name>
<keyword evidence="3" id="KW-1185">Reference proteome</keyword>
<dbReference type="EMBL" id="JAJUBC010000003">
    <property type="protein sequence ID" value="MDD1792101.1"/>
    <property type="molecule type" value="Genomic_DNA"/>
</dbReference>
<protein>
    <submittedName>
        <fullName evidence="2">Uncharacterized protein</fullName>
    </submittedName>
</protein>
<dbReference type="RefSeq" id="WP_274163024.1">
    <property type="nucleotide sequence ID" value="NZ_JAJUBC010000003.1"/>
</dbReference>
<reference evidence="2" key="1">
    <citation type="submission" date="2021-12" db="EMBL/GenBank/DDBJ databases">
        <title>Enterovibrio ZSDZ35 sp. nov. and Enterovibrio ZSDZ42 sp. nov., isolated from coastal seawater in Qingdao.</title>
        <authorList>
            <person name="Zhang P."/>
        </authorList>
    </citation>
    <scope>NUCLEOTIDE SEQUENCE</scope>
    <source>
        <strain evidence="2">ZSDZ42</strain>
    </source>
</reference>
<organism evidence="2 3">
    <name type="scientific">Enterovibrio gelatinilyticus</name>
    <dbReference type="NCBI Taxonomy" id="2899819"/>
    <lineage>
        <taxon>Bacteria</taxon>
        <taxon>Pseudomonadati</taxon>
        <taxon>Pseudomonadota</taxon>
        <taxon>Gammaproteobacteria</taxon>
        <taxon>Vibrionales</taxon>
        <taxon>Vibrionaceae</taxon>
        <taxon>Enterovibrio</taxon>
    </lineage>
</organism>
<accession>A0ABT5QX52</accession>
<sequence>MRFLTIPFVASTLFFSVQALAKPELAPAALLDFGHYEKVDERVIYGDIQQNILVLAERNTSESDADLFVIDEINEDIELNLLIVTVSLYNELDNGFVMR</sequence>
<evidence type="ECO:0000313" key="2">
    <source>
        <dbReference type="EMBL" id="MDD1792101.1"/>
    </source>
</evidence>
<gene>
    <name evidence="2" type="ORF">LRP50_03065</name>
</gene>
<comment type="caution">
    <text evidence="2">The sequence shown here is derived from an EMBL/GenBank/DDBJ whole genome shotgun (WGS) entry which is preliminary data.</text>
</comment>
<feature type="chain" id="PRO_5045407558" evidence="1">
    <location>
        <begin position="22"/>
        <end position="99"/>
    </location>
</feature>